<gene>
    <name evidence="9" type="primary">LOC100212061</name>
</gene>
<sequence length="981" mass="111401">MTYVAVCFVLLYSFHFSTSENVFALSNVSRSFLKNTEQTFLKYSAVKEVGLPSLKYISSNDNVSSENYNYSKSNALFSNVFKQVSEIASNKSQLASNNDLKNSFEYTVIENYVDYNILRTLATSDVKPSLLFYASISSAGTIKENKDFAFQSFSIYETPILSHSPVLSYSPKYSSMSNCNILDLSFASNSAKIIVNTTVINASDSYITKTSLHNISNGSSGTLNLSNDSVIFSSGTHFVYQHKTVDPNNSASVANSPSQHSLKYWKFISLISSNSPPDVSCSHTLNPFVSSTLALNKTQLMLSIFSELNTIMSSDFQMNSTASVTLKKFQTSTTVSHLKNTLHSKLHFYENTIISDLKRTGGRYINPTAVVLTSVLNVLPNATDNLPTDVALLASKRGLFFLSSILQTRTVSISHEAIRLYIQAPFNAKKLTKIVIFVQEFHHLYLEITKVSTWYYVNTNKTFRFHKYCAKMVNQSETNALLENDLFVQYNQFSFKIGVEVCEDRNSIICNGPLKPNHNYRIQIEFYYHGNLSVEAHFTSIYHTSNKISKQVPFWLRTNIAVLIVLCASLFILVFVFAVIFGRKKYIRNRKTSHENTQQNTKFALVPSSQKRSAGKRKFDLLLESEKSVKGMTRPVSVRDFKTWVDRSTSDSGYRFAEEFESMRDVGKLERHEVANIPENRGKNRYTNVLPYDYTRVKLSFIDDEPGSDYINANYIHGYKNPRAYIATQGPLPSTTEDFWRMVWEQNSNVVVMLTQYMERGKVKCSPYWPTTTPIKYGDVTVKRLSEHVYMEWVERQFLLVCDGEKRTITHCQYTAWPDHGVPKSSIELLQFIQTVRTIQQPTDGPLICHCSAGVGRTGTYICIDIILNKLQSENNIDVYGVVSAMRTQRSSMVQTEDQYIFIHRVILDYLIQKETTDHIFILKSGLLINKVNGRNFSKLVDENVEVASEALLSEEKHYISESSPASIKIEDIIDINETVA</sequence>
<dbReference type="PROSITE" id="PS50056">
    <property type="entry name" value="TYR_PHOSPHATASE_2"/>
    <property type="match status" value="1"/>
</dbReference>
<dbReference type="SMART" id="SM00404">
    <property type="entry name" value="PTPc_motif"/>
    <property type="match status" value="1"/>
</dbReference>
<organism evidence="8 9">
    <name type="scientific">Hydra vulgaris</name>
    <name type="common">Hydra</name>
    <name type="synonym">Hydra attenuata</name>
    <dbReference type="NCBI Taxonomy" id="6087"/>
    <lineage>
        <taxon>Eukaryota</taxon>
        <taxon>Metazoa</taxon>
        <taxon>Cnidaria</taxon>
        <taxon>Hydrozoa</taxon>
        <taxon>Hydroidolina</taxon>
        <taxon>Anthoathecata</taxon>
        <taxon>Aplanulata</taxon>
        <taxon>Hydridae</taxon>
        <taxon>Hydra</taxon>
    </lineage>
</organism>
<dbReference type="SUPFAM" id="SSF52799">
    <property type="entry name" value="(Phosphotyrosine protein) phosphatases II"/>
    <property type="match status" value="1"/>
</dbReference>
<dbReference type="InterPro" id="IPR050713">
    <property type="entry name" value="RTP_Phos/Ushers"/>
</dbReference>
<evidence type="ECO:0000256" key="2">
    <source>
        <dbReference type="ARBA" id="ARBA00022989"/>
    </source>
</evidence>
<dbReference type="PANTHER" id="PTHR46957">
    <property type="entry name" value="CYTOKINE RECEPTOR"/>
    <property type="match status" value="1"/>
</dbReference>
<keyword evidence="1 4" id="KW-0812">Transmembrane</keyword>
<proteinExistence type="predicted"/>
<evidence type="ECO:0000259" key="7">
    <source>
        <dbReference type="PROSITE" id="PS50056"/>
    </source>
</evidence>
<dbReference type="RefSeq" id="XP_065669112.1">
    <property type="nucleotide sequence ID" value="XM_065813040.1"/>
</dbReference>
<feature type="transmembrane region" description="Helical" evidence="4">
    <location>
        <begin position="560"/>
        <end position="581"/>
    </location>
</feature>
<evidence type="ECO:0000259" key="6">
    <source>
        <dbReference type="PROSITE" id="PS50055"/>
    </source>
</evidence>
<evidence type="ECO:0000256" key="1">
    <source>
        <dbReference type="ARBA" id="ARBA00022692"/>
    </source>
</evidence>
<keyword evidence="5" id="KW-0732">Signal</keyword>
<dbReference type="Pfam" id="PF00102">
    <property type="entry name" value="Y_phosphatase"/>
    <property type="match status" value="1"/>
</dbReference>
<keyword evidence="8" id="KW-1185">Reference proteome</keyword>
<evidence type="ECO:0000313" key="8">
    <source>
        <dbReference type="Proteomes" id="UP001652625"/>
    </source>
</evidence>
<evidence type="ECO:0000256" key="4">
    <source>
        <dbReference type="SAM" id="Phobius"/>
    </source>
</evidence>
<dbReference type="InterPro" id="IPR029021">
    <property type="entry name" value="Prot-tyrosine_phosphatase-like"/>
</dbReference>
<feature type="signal peptide" evidence="5">
    <location>
        <begin position="1"/>
        <end position="19"/>
    </location>
</feature>
<evidence type="ECO:0000256" key="5">
    <source>
        <dbReference type="SAM" id="SignalP"/>
    </source>
</evidence>
<dbReference type="PROSITE" id="PS50055">
    <property type="entry name" value="TYR_PHOSPHATASE_PTP"/>
    <property type="match status" value="1"/>
</dbReference>
<dbReference type="Gene3D" id="3.90.190.10">
    <property type="entry name" value="Protein tyrosine phosphatase superfamily"/>
    <property type="match status" value="1"/>
</dbReference>
<name>A0ABM4D4A0_HYDVU</name>
<accession>A0ABM4D4A0</accession>
<dbReference type="InterPro" id="IPR000387">
    <property type="entry name" value="Tyr_Pase_dom"/>
</dbReference>
<protein>
    <submittedName>
        <fullName evidence="9">Uncharacterized protein LOC100212061 isoform X3</fullName>
    </submittedName>
</protein>
<feature type="chain" id="PRO_5045275623" evidence="5">
    <location>
        <begin position="20"/>
        <end position="981"/>
    </location>
</feature>
<keyword evidence="3" id="KW-0325">Glycoprotein</keyword>
<dbReference type="InterPro" id="IPR003595">
    <property type="entry name" value="Tyr_Pase_cat"/>
</dbReference>
<dbReference type="Proteomes" id="UP001652625">
    <property type="component" value="Chromosome 12"/>
</dbReference>
<dbReference type="PANTHER" id="PTHR46957:SF3">
    <property type="entry name" value="CYTOKINE RECEPTOR"/>
    <property type="match status" value="1"/>
</dbReference>
<feature type="domain" description="Tyrosine specific protein phosphatases" evidence="7">
    <location>
        <begin position="830"/>
        <end position="901"/>
    </location>
</feature>
<evidence type="ECO:0000256" key="3">
    <source>
        <dbReference type="ARBA" id="ARBA00023180"/>
    </source>
</evidence>
<keyword evidence="2 4" id="KW-1133">Transmembrane helix</keyword>
<feature type="domain" description="Tyrosine-protein phosphatase" evidence="6">
    <location>
        <begin position="656"/>
        <end position="910"/>
    </location>
</feature>
<keyword evidence="4" id="KW-0472">Membrane</keyword>
<dbReference type="PRINTS" id="PR00700">
    <property type="entry name" value="PRTYPHPHTASE"/>
</dbReference>
<reference evidence="9" key="1">
    <citation type="submission" date="2025-08" db="UniProtKB">
        <authorList>
            <consortium name="RefSeq"/>
        </authorList>
    </citation>
    <scope>IDENTIFICATION</scope>
</reference>
<dbReference type="GeneID" id="100212061"/>
<evidence type="ECO:0000313" key="9">
    <source>
        <dbReference type="RefSeq" id="XP_065669112.1"/>
    </source>
</evidence>
<dbReference type="SMART" id="SM00194">
    <property type="entry name" value="PTPc"/>
    <property type="match status" value="1"/>
</dbReference>
<dbReference type="InterPro" id="IPR000242">
    <property type="entry name" value="PTP_cat"/>
</dbReference>